<dbReference type="EMBL" id="JAQQWM010000001">
    <property type="protein sequence ID" value="KAK8083940.1"/>
    <property type="molecule type" value="Genomic_DNA"/>
</dbReference>
<comment type="caution">
    <text evidence="1">The sequence shown here is derived from an EMBL/GenBank/DDBJ whole genome shotgun (WGS) entry which is preliminary data.</text>
</comment>
<organism evidence="1 2">
    <name type="scientific">Apiospora saccharicola</name>
    <dbReference type="NCBI Taxonomy" id="335842"/>
    <lineage>
        <taxon>Eukaryota</taxon>
        <taxon>Fungi</taxon>
        <taxon>Dikarya</taxon>
        <taxon>Ascomycota</taxon>
        <taxon>Pezizomycotina</taxon>
        <taxon>Sordariomycetes</taxon>
        <taxon>Xylariomycetidae</taxon>
        <taxon>Amphisphaeriales</taxon>
        <taxon>Apiosporaceae</taxon>
        <taxon>Apiospora</taxon>
    </lineage>
</organism>
<protein>
    <submittedName>
        <fullName evidence="1">Uncharacterized protein</fullName>
    </submittedName>
</protein>
<reference evidence="1 2" key="1">
    <citation type="submission" date="2023-01" db="EMBL/GenBank/DDBJ databases">
        <title>Analysis of 21 Apiospora genomes using comparative genomics revels a genus with tremendous synthesis potential of carbohydrate active enzymes and secondary metabolites.</title>
        <authorList>
            <person name="Sorensen T."/>
        </authorList>
    </citation>
    <scope>NUCLEOTIDE SEQUENCE [LARGE SCALE GENOMIC DNA]</scope>
    <source>
        <strain evidence="1 2">CBS 83171</strain>
    </source>
</reference>
<dbReference type="Proteomes" id="UP001446871">
    <property type="component" value="Unassembled WGS sequence"/>
</dbReference>
<sequence>MAKFINVAHSEHSPNTGGGPPTAPRAIARPENQNRFHLAGFLFHHGEPMHTSHAIHDFLQKPAFMPWRKSRGDIDSYLRFETTLRLVFEAVIFFGKFWGRRCFWAKIRDLLKLDSSVSADTIEDAVKLYCEGRRHFLANSNGPKQLGKPPNKIAELAETVDRFRPGEHTPIPQADWDRREDGWRRQFYWVLTKQGVHSKQVLDGTCDPALLDPLQVLYRHHQGRTCRDEIDSSPERAARLVGGLVLPDDNLALPGDSQVPCDAHLWTSPGD</sequence>
<keyword evidence="2" id="KW-1185">Reference proteome</keyword>
<gene>
    <name evidence="1" type="ORF">PG996_002721</name>
</gene>
<accession>A0ABR1WKA2</accession>
<name>A0ABR1WKA2_9PEZI</name>
<proteinExistence type="predicted"/>
<evidence type="ECO:0000313" key="1">
    <source>
        <dbReference type="EMBL" id="KAK8083940.1"/>
    </source>
</evidence>
<evidence type="ECO:0000313" key="2">
    <source>
        <dbReference type="Proteomes" id="UP001446871"/>
    </source>
</evidence>